<sequence length="159" mass="15840">MTMLAAAADALLAVARERGLTVAVAESLTGGMLSSALVGPPGASDVVLGAVVAYATDVKSTVLGVDAALLAERGPVDADVAGQMALGVARLLSARCGVATTGVAGPGPQDGKPAGRVHVAASRDDVVRTRQLDLPGDRAEIRERAALAALELLHEIVTG</sequence>
<organism evidence="2 3">
    <name type="scientific">Flavimobilis rhizosphaerae</name>
    <dbReference type="NCBI Taxonomy" id="2775421"/>
    <lineage>
        <taxon>Bacteria</taxon>
        <taxon>Bacillati</taxon>
        <taxon>Actinomycetota</taxon>
        <taxon>Actinomycetes</taxon>
        <taxon>Micrococcales</taxon>
        <taxon>Jonesiaceae</taxon>
        <taxon>Flavimobilis</taxon>
    </lineage>
</organism>
<protein>
    <submittedName>
        <fullName evidence="2">CinA family protein</fullName>
    </submittedName>
</protein>
<dbReference type="Gene3D" id="3.90.950.20">
    <property type="entry name" value="CinA-like"/>
    <property type="match status" value="1"/>
</dbReference>
<proteinExistence type="predicted"/>
<evidence type="ECO:0000313" key="3">
    <source>
        <dbReference type="Proteomes" id="UP000642107"/>
    </source>
</evidence>
<dbReference type="NCBIfam" id="TIGR00199">
    <property type="entry name" value="PncC_domain"/>
    <property type="match status" value="1"/>
</dbReference>
<dbReference type="SUPFAM" id="SSF142433">
    <property type="entry name" value="CinA-like"/>
    <property type="match status" value="1"/>
</dbReference>
<evidence type="ECO:0000313" key="2">
    <source>
        <dbReference type="EMBL" id="MBD9699662.1"/>
    </source>
</evidence>
<accession>A0ABR9DR99</accession>
<comment type="caution">
    <text evidence="2">The sequence shown here is derived from an EMBL/GenBank/DDBJ whole genome shotgun (WGS) entry which is preliminary data.</text>
</comment>
<feature type="domain" description="CinA C-terminal" evidence="1">
    <location>
        <begin position="8"/>
        <end position="156"/>
    </location>
</feature>
<name>A0ABR9DR99_9MICO</name>
<evidence type="ECO:0000259" key="1">
    <source>
        <dbReference type="Pfam" id="PF02464"/>
    </source>
</evidence>
<dbReference type="EMBL" id="JACZDF010000004">
    <property type="protein sequence ID" value="MBD9699662.1"/>
    <property type="molecule type" value="Genomic_DNA"/>
</dbReference>
<reference evidence="2 3" key="1">
    <citation type="submission" date="2020-09" db="EMBL/GenBank/DDBJ databases">
        <title>Flavimobilis rhizosphaerae sp. nov., isolated from rhizosphere soil of Spartina alterniflora.</title>
        <authorList>
            <person name="Hanqin C."/>
        </authorList>
    </citation>
    <scope>NUCLEOTIDE SEQUENCE [LARGE SCALE GENOMIC DNA]</scope>
    <source>
        <strain evidence="2 3">GY 10621</strain>
    </source>
</reference>
<dbReference type="Pfam" id="PF02464">
    <property type="entry name" value="CinA"/>
    <property type="match status" value="1"/>
</dbReference>
<gene>
    <name evidence="2" type="ORF">IGS67_09200</name>
</gene>
<dbReference type="InterPro" id="IPR008136">
    <property type="entry name" value="CinA_C"/>
</dbReference>
<dbReference type="Proteomes" id="UP000642107">
    <property type="component" value="Unassembled WGS sequence"/>
</dbReference>
<keyword evidence="3" id="KW-1185">Reference proteome</keyword>
<dbReference type="RefSeq" id="WP_192279906.1">
    <property type="nucleotide sequence ID" value="NZ_JACZDF010000004.1"/>
</dbReference>
<dbReference type="InterPro" id="IPR036653">
    <property type="entry name" value="CinA-like_C"/>
</dbReference>